<feature type="region of interest" description="Disordered" evidence="1">
    <location>
        <begin position="23"/>
        <end position="64"/>
    </location>
</feature>
<evidence type="ECO:0000256" key="1">
    <source>
        <dbReference type="SAM" id="MobiDB-lite"/>
    </source>
</evidence>
<feature type="compositionally biased region" description="Polar residues" evidence="1">
    <location>
        <begin position="38"/>
        <end position="48"/>
    </location>
</feature>
<dbReference type="PROSITE" id="PS51257">
    <property type="entry name" value="PROKAR_LIPOPROTEIN"/>
    <property type="match status" value="1"/>
</dbReference>
<accession>A0A6J6TT17</accession>
<evidence type="ECO:0000313" key="2">
    <source>
        <dbReference type="EMBL" id="CAB4750286.1"/>
    </source>
</evidence>
<sequence>MRRSSFAYAVLPVVLVASLSACGSESADPGTEVATDSAGPSPTASGEPSEQPEPTAEPSVDPDPAVVEGLDLAFDADTLTMTLDVPDLVASDRVLVLYRWQTRDVRVAIESTLVGDEPALNAVWADNQTEMSGKVKDVDAAWDLEAGTVTITLRERLNGDRAEVSATGLGPKDRYPTEQSAYAVTEAVERS</sequence>
<reference evidence="2" key="1">
    <citation type="submission" date="2020-05" db="EMBL/GenBank/DDBJ databases">
        <authorList>
            <person name="Chiriac C."/>
            <person name="Salcher M."/>
            <person name="Ghai R."/>
            <person name="Kavagutti S V."/>
        </authorList>
    </citation>
    <scope>NUCLEOTIDE SEQUENCE</scope>
</reference>
<dbReference type="EMBL" id="CAEZYQ010000014">
    <property type="protein sequence ID" value="CAB4750286.1"/>
    <property type="molecule type" value="Genomic_DNA"/>
</dbReference>
<protein>
    <submittedName>
        <fullName evidence="2">Unannotated protein</fullName>
    </submittedName>
</protein>
<feature type="region of interest" description="Disordered" evidence="1">
    <location>
        <begin position="167"/>
        <end position="191"/>
    </location>
</feature>
<dbReference type="AlphaFoldDB" id="A0A6J6TT17"/>
<proteinExistence type="predicted"/>
<name>A0A6J6TT17_9ZZZZ</name>
<gene>
    <name evidence="2" type="ORF">UFOPK2761_01930</name>
</gene>
<organism evidence="2">
    <name type="scientific">freshwater metagenome</name>
    <dbReference type="NCBI Taxonomy" id="449393"/>
    <lineage>
        <taxon>unclassified sequences</taxon>
        <taxon>metagenomes</taxon>
        <taxon>ecological metagenomes</taxon>
    </lineage>
</organism>